<feature type="transmembrane region" description="Helical" evidence="1">
    <location>
        <begin position="189"/>
        <end position="212"/>
    </location>
</feature>
<evidence type="ECO:0000256" key="2">
    <source>
        <dbReference type="SAM" id="SignalP"/>
    </source>
</evidence>
<comment type="caution">
    <text evidence="3">The sequence shown here is derived from an EMBL/GenBank/DDBJ whole genome shotgun (WGS) entry which is preliminary data.</text>
</comment>
<dbReference type="EMBL" id="MU157824">
    <property type="protein sequence ID" value="KAF9535629.1"/>
    <property type="molecule type" value="Genomic_DNA"/>
</dbReference>
<dbReference type="OrthoDB" id="3360032at2759"/>
<keyword evidence="4" id="KW-1185">Reference proteome</keyword>
<evidence type="ECO:0000313" key="3">
    <source>
        <dbReference type="EMBL" id="KAF9535629.1"/>
    </source>
</evidence>
<evidence type="ECO:0000256" key="1">
    <source>
        <dbReference type="SAM" id="Phobius"/>
    </source>
</evidence>
<dbReference type="Proteomes" id="UP000807306">
    <property type="component" value="Unassembled WGS sequence"/>
</dbReference>
<proteinExistence type="predicted"/>
<evidence type="ECO:0000313" key="4">
    <source>
        <dbReference type="Proteomes" id="UP000807306"/>
    </source>
</evidence>
<gene>
    <name evidence="3" type="ORF">CPB83DRAFT_24324</name>
</gene>
<feature type="signal peptide" evidence="2">
    <location>
        <begin position="1"/>
        <end position="22"/>
    </location>
</feature>
<accession>A0A9P6EVM2</accession>
<protein>
    <submittedName>
        <fullName evidence="3">Uncharacterized protein</fullName>
    </submittedName>
</protein>
<keyword evidence="1" id="KW-0812">Transmembrane</keyword>
<sequence>MMFFHHLSAVFLLLCLVRNVVCNTEIRNFLAEQKENAELPFTQSWPTLGPHKRSAKLNATSAPLDSVLPQSICHSVARWTPSGRGHCPFEYWIVLNVDHTAWSGFDKFTLRASWPASNPSNIIITIFNPSELASATHRPSLVETTTRRKYARVQFVHSGVLTPSSNPMDSALRYTVPVIVTLEPLHLGFVPASVIPVVVAILAAIGAGYVLASRFNAFLRPIAQSIREERIMQKQD</sequence>
<reference evidence="3" key="1">
    <citation type="submission" date="2020-11" db="EMBL/GenBank/DDBJ databases">
        <authorList>
            <consortium name="DOE Joint Genome Institute"/>
            <person name="Ahrendt S."/>
            <person name="Riley R."/>
            <person name="Andreopoulos W."/>
            <person name="Labutti K."/>
            <person name="Pangilinan J."/>
            <person name="Ruiz-Duenas F.J."/>
            <person name="Barrasa J.M."/>
            <person name="Sanchez-Garcia M."/>
            <person name="Camarero S."/>
            <person name="Miyauchi S."/>
            <person name="Serrano A."/>
            <person name="Linde D."/>
            <person name="Babiker R."/>
            <person name="Drula E."/>
            <person name="Ayuso-Fernandez I."/>
            <person name="Pacheco R."/>
            <person name="Padilla G."/>
            <person name="Ferreira P."/>
            <person name="Barriuso J."/>
            <person name="Kellner H."/>
            <person name="Castanera R."/>
            <person name="Alfaro M."/>
            <person name="Ramirez L."/>
            <person name="Pisabarro A.G."/>
            <person name="Kuo A."/>
            <person name="Tritt A."/>
            <person name="Lipzen A."/>
            <person name="He G."/>
            <person name="Yan M."/>
            <person name="Ng V."/>
            <person name="Cullen D."/>
            <person name="Martin F."/>
            <person name="Rosso M.-N."/>
            <person name="Henrissat B."/>
            <person name="Hibbett D."/>
            <person name="Martinez A.T."/>
            <person name="Grigoriev I.V."/>
        </authorList>
    </citation>
    <scope>NUCLEOTIDE SEQUENCE</scope>
    <source>
        <strain evidence="3">CBS 506.95</strain>
    </source>
</reference>
<keyword evidence="2" id="KW-0732">Signal</keyword>
<feature type="chain" id="PRO_5040446508" evidence="2">
    <location>
        <begin position="23"/>
        <end position="236"/>
    </location>
</feature>
<organism evidence="3 4">
    <name type="scientific">Crepidotus variabilis</name>
    <dbReference type="NCBI Taxonomy" id="179855"/>
    <lineage>
        <taxon>Eukaryota</taxon>
        <taxon>Fungi</taxon>
        <taxon>Dikarya</taxon>
        <taxon>Basidiomycota</taxon>
        <taxon>Agaricomycotina</taxon>
        <taxon>Agaricomycetes</taxon>
        <taxon>Agaricomycetidae</taxon>
        <taxon>Agaricales</taxon>
        <taxon>Agaricineae</taxon>
        <taxon>Crepidotaceae</taxon>
        <taxon>Crepidotus</taxon>
    </lineage>
</organism>
<name>A0A9P6EVM2_9AGAR</name>
<keyword evidence="1" id="KW-0472">Membrane</keyword>
<keyword evidence="1" id="KW-1133">Transmembrane helix</keyword>
<dbReference type="AlphaFoldDB" id="A0A9P6EVM2"/>